<dbReference type="InterPro" id="IPR014710">
    <property type="entry name" value="RmlC-like_jellyroll"/>
</dbReference>
<sequence length="220" mass="23094">MTNDVGEPFSMAGEWAPIPGCTSSRKMWELSSATVTRFSLSEGTDISAESSPARRLEVVVAGNLLASIPGTPEPLRAPRLSAVSLPADAPVGIGCEDDGCVYLEVSVANGGDMGAFPEAGRVLSLADEVPYREGEVVSKDVVNTDSVKLAVMSFDEGTGLDEHSAPGDAIVLALEGEGLIGYEGAVHRLRAGEAIRFAKGGRHYVKASSRFKMALLLTRE</sequence>
<dbReference type="PANTHER" id="PTHR37694">
    <property type="entry name" value="SLR8022 PROTEIN"/>
    <property type="match status" value="1"/>
</dbReference>
<keyword evidence="3" id="KW-1185">Reference proteome</keyword>
<dbReference type="InterPro" id="IPR011051">
    <property type="entry name" value="RmlC_Cupin_sf"/>
</dbReference>
<dbReference type="PANTHER" id="PTHR37694:SF1">
    <property type="entry name" value="SLR8022 PROTEIN"/>
    <property type="match status" value="1"/>
</dbReference>
<organism evidence="2 3">
    <name type="scientific">Olsenella porci</name>
    <dbReference type="NCBI Taxonomy" id="2652279"/>
    <lineage>
        <taxon>Bacteria</taxon>
        <taxon>Bacillati</taxon>
        <taxon>Actinomycetota</taxon>
        <taxon>Coriobacteriia</taxon>
        <taxon>Coriobacteriales</taxon>
        <taxon>Atopobiaceae</taxon>
        <taxon>Olsenella</taxon>
    </lineage>
</organism>
<evidence type="ECO:0000313" key="2">
    <source>
        <dbReference type="EMBL" id="MST72923.1"/>
    </source>
</evidence>
<dbReference type="CDD" id="cd02230">
    <property type="entry name" value="cupin_HP0902-like"/>
    <property type="match status" value="1"/>
</dbReference>
<accession>A0A6N7XF18</accession>
<comment type="caution">
    <text evidence="2">The sequence shown here is derived from an EMBL/GenBank/DDBJ whole genome shotgun (WGS) entry which is preliminary data.</text>
</comment>
<dbReference type="AlphaFoldDB" id="A0A6N7XF18"/>
<dbReference type="Gene3D" id="2.60.120.10">
    <property type="entry name" value="Jelly Rolls"/>
    <property type="match status" value="2"/>
</dbReference>
<dbReference type="RefSeq" id="WP_154435538.1">
    <property type="nucleotide sequence ID" value="NZ_VUNC01000005.1"/>
</dbReference>
<proteinExistence type="predicted"/>
<dbReference type="InterPro" id="IPR013096">
    <property type="entry name" value="Cupin_2"/>
</dbReference>
<dbReference type="EMBL" id="VUNC01000005">
    <property type="protein sequence ID" value="MST72923.1"/>
    <property type="molecule type" value="Genomic_DNA"/>
</dbReference>
<protein>
    <submittedName>
        <fullName evidence="2">Cupin domain-containing protein</fullName>
    </submittedName>
</protein>
<name>A0A6N7XF18_9ACTN</name>
<reference evidence="2 3" key="1">
    <citation type="submission" date="2019-08" db="EMBL/GenBank/DDBJ databases">
        <title>In-depth cultivation of the pig gut microbiome towards novel bacterial diversity and tailored functional studies.</title>
        <authorList>
            <person name="Wylensek D."/>
            <person name="Hitch T.C.A."/>
            <person name="Clavel T."/>
        </authorList>
    </citation>
    <scope>NUCLEOTIDE SEQUENCE [LARGE SCALE GENOMIC DNA]</scope>
    <source>
        <strain evidence="2 3">CA-Schmier-601-WT-1</strain>
    </source>
</reference>
<dbReference type="Proteomes" id="UP000469325">
    <property type="component" value="Unassembled WGS sequence"/>
</dbReference>
<dbReference type="SUPFAM" id="SSF51182">
    <property type="entry name" value="RmlC-like cupins"/>
    <property type="match status" value="1"/>
</dbReference>
<evidence type="ECO:0000313" key="3">
    <source>
        <dbReference type="Proteomes" id="UP000469325"/>
    </source>
</evidence>
<dbReference type="Pfam" id="PF07883">
    <property type="entry name" value="Cupin_2"/>
    <property type="match status" value="1"/>
</dbReference>
<evidence type="ECO:0000259" key="1">
    <source>
        <dbReference type="Pfam" id="PF07883"/>
    </source>
</evidence>
<gene>
    <name evidence="2" type="ORF">FYJ68_07360</name>
</gene>
<feature type="domain" description="Cupin type-2" evidence="1">
    <location>
        <begin position="151"/>
        <end position="215"/>
    </location>
</feature>